<dbReference type="Pfam" id="PF09897">
    <property type="entry name" value="DUF2124"/>
    <property type="match status" value="1"/>
</dbReference>
<reference evidence="1 2" key="1">
    <citation type="submission" date="2006-10" db="EMBL/GenBank/DDBJ databases">
        <title>Complete sequence of Methanosaeta thermophila PT.</title>
        <authorList>
            <consortium name="US DOE Joint Genome Institute"/>
            <person name="Copeland A."/>
            <person name="Lucas S."/>
            <person name="Lapidus A."/>
            <person name="Barry K."/>
            <person name="Detter J.C."/>
            <person name="Glavina del Rio T."/>
            <person name="Hammon N."/>
            <person name="Israni S."/>
            <person name="Pitluck S."/>
            <person name="Chain P."/>
            <person name="Malfatti S."/>
            <person name="Shin M."/>
            <person name="Vergez L."/>
            <person name="Schmutz J."/>
            <person name="Larimer F."/>
            <person name="Land M."/>
            <person name="Hauser L."/>
            <person name="Kyrpides N."/>
            <person name="Kim E."/>
            <person name="Smith K.S."/>
            <person name="Ingram-Smith C."/>
            <person name="Richardson P."/>
        </authorList>
    </citation>
    <scope>NUCLEOTIDE SEQUENCE [LARGE SCALE GENOMIC DNA]</scope>
    <source>
        <strain evidence="2">DSM 6194 / JCM 14653 / NBRC 101360 / PT</strain>
    </source>
</reference>
<dbReference type="GeneID" id="4463061"/>
<dbReference type="EMBL" id="CP000477">
    <property type="protein sequence ID" value="ABK14637.1"/>
    <property type="molecule type" value="Genomic_DNA"/>
</dbReference>
<dbReference type="STRING" id="349307.Mthe_0848"/>
<keyword evidence="2" id="KW-1185">Reference proteome</keyword>
<evidence type="ECO:0008006" key="3">
    <source>
        <dbReference type="Google" id="ProtNLM"/>
    </source>
</evidence>
<proteinExistence type="predicted"/>
<organism evidence="1 2">
    <name type="scientific">Methanothrix thermoacetophila (strain DSM 6194 / JCM 14653 / NBRC 101360 / PT)</name>
    <name type="common">Methanosaeta thermophila</name>
    <dbReference type="NCBI Taxonomy" id="349307"/>
    <lineage>
        <taxon>Archaea</taxon>
        <taxon>Methanobacteriati</taxon>
        <taxon>Methanobacteriota</taxon>
        <taxon>Stenosarchaea group</taxon>
        <taxon>Methanomicrobia</taxon>
        <taxon>Methanotrichales</taxon>
        <taxon>Methanotrichaceae</taxon>
        <taxon>Methanothrix</taxon>
    </lineage>
</organism>
<dbReference type="RefSeq" id="WP_011696033.1">
    <property type="nucleotide sequence ID" value="NC_008553.1"/>
</dbReference>
<sequence>MEKIQDVKGLGGMLNGFRDMVKDFESITFIGSPGFCTPFALFLGYPVREKRLAFVPGVSPEKTRRVIATEYGMELGEMCSPDADVLVVLGGMAMPKIGVSIEDMRQLLGKIPHKSVMGVCFMGIFEKAGWCDSIEFDYVMNTIIEGDISKR</sequence>
<dbReference type="InterPro" id="IPR009183">
    <property type="entry name" value="UCP004962"/>
</dbReference>
<dbReference type="OrthoDB" id="64681at2157"/>
<gene>
    <name evidence="1" type="ordered locus">Mthe_0848</name>
</gene>
<dbReference type="HOGENOM" id="CLU_1682726_0_0_2"/>
<evidence type="ECO:0000313" key="1">
    <source>
        <dbReference type="EMBL" id="ABK14637.1"/>
    </source>
</evidence>
<name>A0B7G3_METTP</name>
<dbReference type="Proteomes" id="UP000000674">
    <property type="component" value="Chromosome"/>
</dbReference>
<dbReference type="PIRSF" id="PIRSF004962">
    <property type="entry name" value="UCP004962"/>
    <property type="match status" value="1"/>
</dbReference>
<dbReference type="KEGG" id="mtp:Mthe_0848"/>
<protein>
    <recommendedName>
        <fullName evidence="3">DUF2124 domain-containing protein</fullName>
    </recommendedName>
</protein>
<accession>A0B7G3</accession>
<dbReference type="Gene3D" id="3.40.50.2300">
    <property type="match status" value="1"/>
</dbReference>
<dbReference type="AlphaFoldDB" id="A0B7G3"/>
<evidence type="ECO:0000313" key="2">
    <source>
        <dbReference type="Proteomes" id="UP000000674"/>
    </source>
</evidence>